<evidence type="ECO:0000313" key="2">
    <source>
        <dbReference type="Proteomes" id="UP001264156"/>
    </source>
</evidence>
<dbReference type="EC" id="2.4.-.-" evidence="1"/>
<reference evidence="2" key="1">
    <citation type="submission" date="2023-07" db="EMBL/GenBank/DDBJ databases">
        <title>Glyphosate-induced phosphonatase operons in soil bacteria of genus Achromobacter.</title>
        <authorList>
            <person name="Epiktetov D.O."/>
            <person name="Sviridov A.V."/>
            <person name="Tarlachkov S.V."/>
            <person name="Shushkova T.V."/>
            <person name="Toropygin I.Y."/>
            <person name="Leontievsky A."/>
        </authorList>
    </citation>
    <scope>NUCLEOTIDE SEQUENCE [LARGE SCALE GENOMIC DNA]</scope>
    <source>
        <strain evidence="2">Kg 16</strain>
    </source>
</reference>
<sequence>MLGKLKALASFALSDPKLTLRLLTWRRVRNAFAALFGQQGNMGQLVTRYEAIYRPDAGGETVTDWGLPTAAGDVFFFSVIDWDFRFQRPQHLALGLANQGYRVIYVCPTPLVAGGKRDYVVLKSPASGLFVVQISSGKFRLPDLHQSDITEQEAQGFLQSLHSLFNDMGAKTASAIVEHPAWYPVVSCHSWHSLVYDCLDQHAGFGGSASDRLAAVERALVQRATCNVASSQALLNRLQEYGGDASEYMLIRNGCEFDRFAAVSRAQCSAMPVIGYVGAISEWFDFDLLLAVAQGNPKWTFVLVGASVGAEEKKANLPSNVKFIGEIPYSDVPGMLSTFDVCVIPFILSPLTIATNPVKLYEYLAAGCPIVATPLPELAGLEALGVCCAENASGFAEAIEKLLPDARDAESVTRRREWAAQHGWSGRSTSLAQALEIGGGRRHLDGQDALESRKKIEFPKNTKLSIK</sequence>
<protein>
    <submittedName>
        <fullName evidence="1">Glycosyltransferase</fullName>
        <ecNumber evidence="1">2.4.-.-</ecNumber>
    </submittedName>
</protein>
<keyword evidence="2" id="KW-1185">Reference proteome</keyword>
<dbReference type="RefSeq" id="WP_310533150.1">
    <property type="nucleotide sequence ID" value="NZ_JAVKVN010000004.1"/>
</dbReference>
<organism evidence="1 2">
    <name type="scientific">Achromobacter aegrifaciens</name>
    <dbReference type="NCBI Taxonomy" id="1287736"/>
    <lineage>
        <taxon>Bacteria</taxon>
        <taxon>Pseudomonadati</taxon>
        <taxon>Pseudomonadota</taxon>
        <taxon>Betaproteobacteria</taxon>
        <taxon>Burkholderiales</taxon>
        <taxon>Alcaligenaceae</taxon>
        <taxon>Achromobacter</taxon>
    </lineage>
</organism>
<keyword evidence="1" id="KW-0328">Glycosyltransferase</keyword>
<keyword evidence="1" id="KW-0808">Transferase</keyword>
<dbReference type="GO" id="GO:0016757">
    <property type="term" value="F:glycosyltransferase activity"/>
    <property type="evidence" value="ECO:0007669"/>
    <property type="project" value="UniProtKB-KW"/>
</dbReference>
<dbReference type="SUPFAM" id="SSF53756">
    <property type="entry name" value="UDP-Glycosyltransferase/glycogen phosphorylase"/>
    <property type="match status" value="1"/>
</dbReference>
<evidence type="ECO:0000313" key="1">
    <source>
        <dbReference type="EMBL" id="MDR7946049.1"/>
    </source>
</evidence>
<accession>A0ABU2DD55</accession>
<proteinExistence type="predicted"/>
<dbReference type="PANTHER" id="PTHR45947">
    <property type="entry name" value="SULFOQUINOVOSYL TRANSFERASE SQD2"/>
    <property type="match status" value="1"/>
</dbReference>
<name>A0ABU2DD55_ACHAE</name>
<comment type="caution">
    <text evidence="1">The sequence shown here is derived from an EMBL/GenBank/DDBJ whole genome shotgun (WGS) entry which is preliminary data.</text>
</comment>
<dbReference type="PANTHER" id="PTHR45947:SF3">
    <property type="entry name" value="SULFOQUINOVOSYL TRANSFERASE SQD2"/>
    <property type="match status" value="1"/>
</dbReference>
<gene>
    <name evidence="1" type="ORF">RIU57_13095</name>
</gene>
<dbReference type="InterPro" id="IPR050194">
    <property type="entry name" value="Glycosyltransferase_grp1"/>
</dbReference>
<dbReference type="Gene3D" id="3.40.50.2000">
    <property type="entry name" value="Glycogen Phosphorylase B"/>
    <property type="match status" value="1"/>
</dbReference>
<dbReference type="Pfam" id="PF13692">
    <property type="entry name" value="Glyco_trans_1_4"/>
    <property type="match status" value="1"/>
</dbReference>
<dbReference type="EMBL" id="JAVKVN010000004">
    <property type="protein sequence ID" value="MDR7946049.1"/>
    <property type="molecule type" value="Genomic_DNA"/>
</dbReference>
<dbReference type="Proteomes" id="UP001264156">
    <property type="component" value="Unassembled WGS sequence"/>
</dbReference>